<name>A0A8J2P826_9HEXA</name>
<sequence>MEVVNGLNVSLKLRGYRSCECSRILAQVPPLGSEMFIATGKTCIVAAMKIVIILTVFVVFTLGSEYAEAENCDRVCDFSKSVPYKAVCDNYGNGYDSPKELECAKCREPGKGISLETEFTPF</sequence>
<dbReference type="AlphaFoldDB" id="A0A8J2P826"/>
<protein>
    <submittedName>
        <fullName evidence="2">Uncharacterized protein</fullName>
    </submittedName>
</protein>
<dbReference type="Proteomes" id="UP000708208">
    <property type="component" value="Unassembled WGS sequence"/>
</dbReference>
<evidence type="ECO:0000313" key="3">
    <source>
        <dbReference type="Proteomes" id="UP000708208"/>
    </source>
</evidence>
<feature type="transmembrane region" description="Helical" evidence="1">
    <location>
        <begin position="43"/>
        <end position="63"/>
    </location>
</feature>
<keyword evidence="1" id="KW-0472">Membrane</keyword>
<keyword evidence="1" id="KW-1133">Transmembrane helix</keyword>
<keyword evidence="3" id="KW-1185">Reference proteome</keyword>
<organism evidence="2 3">
    <name type="scientific">Allacma fusca</name>
    <dbReference type="NCBI Taxonomy" id="39272"/>
    <lineage>
        <taxon>Eukaryota</taxon>
        <taxon>Metazoa</taxon>
        <taxon>Ecdysozoa</taxon>
        <taxon>Arthropoda</taxon>
        <taxon>Hexapoda</taxon>
        <taxon>Collembola</taxon>
        <taxon>Symphypleona</taxon>
        <taxon>Sminthuridae</taxon>
        <taxon>Allacma</taxon>
    </lineage>
</organism>
<reference evidence="2" key="1">
    <citation type="submission" date="2021-06" db="EMBL/GenBank/DDBJ databases">
        <authorList>
            <person name="Hodson N. C."/>
            <person name="Mongue J. A."/>
            <person name="Jaron S. K."/>
        </authorList>
    </citation>
    <scope>NUCLEOTIDE SEQUENCE</scope>
</reference>
<comment type="caution">
    <text evidence="2">The sequence shown here is derived from an EMBL/GenBank/DDBJ whole genome shotgun (WGS) entry which is preliminary data.</text>
</comment>
<evidence type="ECO:0000256" key="1">
    <source>
        <dbReference type="SAM" id="Phobius"/>
    </source>
</evidence>
<accession>A0A8J2P826</accession>
<dbReference type="EMBL" id="CAJVCH010273952">
    <property type="protein sequence ID" value="CAG7734659.1"/>
    <property type="molecule type" value="Genomic_DNA"/>
</dbReference>
<proteinExistence type="predicted"/>
<gene>
    <name evidence="2" type="ORF">AFUS01_LOCUS23036</name>
</gene>
<keyword evidence="1" id="KW-0812">Transmembrane</keyword>
<evidence type="ECO:0000313" key="2">
    <source>
        <dbReference type="EMBL" id="CAG7734659.1"/>
    </source>
</evidence>